<evidence type="ECO:0000256" key="1">
    <source>
        <dbReference type="ARBA" id="ARBA00004123"/>
    </source>
</evidence>
<evidence type="ECO:0000256" key="3">
    <source>
        <dbReference type="ARBA" id="ARBA00023242"/>
    </source>
</evidence>
<keyword evidence="2" id="KW-0217">Developmental protein</keyword>
<dbReference type="InterPro" id="IPR024861">
    <property type="entry name" value="Donson"/>
</dbReference>
<gene>
    <name evidence="7" type="primary">Aste57867_20281</name>
    <name evidence="6" type="ORF">As57867_020215</name>
    <name evidence="7" type="ORF">ASTE57867_20281</name>
</gene>
<evidence type="ECO:0000256" key="5">
    <source>
        <dbReference type="SAM" id="MobiDB-lite"/>
    </source>
</evidence>
<evidence type="ECO:0000256" key="4">
    <source>
        <dbReference type="ARBA" id="ARBA00025806"/>
    </source>
</evidence>
<keyword evidence="8" id="KW-1185">Reference proteome</keyword>
<feature type="compositionally biased region" description="Polar residues" evidence="5">
    <location>
        <begin position="120"/>
        <end position="131"/>
    </location>
</feature>
<sequence length="460" mass="51127">MSAHDGKVRLNPMELKRQRLARRQQSQGDMTTTKAAAPLVASSAPEAPAGSTKESKLEDKLNSIYAKAREERPMKRRITQFPESFHTKDSLPMDWTLKSKMICITPFRFPPRLSGSAQTSSVRRFVQSPSNALPREEASKKSPADLWHTALHQYVHPSTSLPPQSDPTATALEDEHIMQRLRNWQDAFRSLYYAFHHERQDAFYLATPHSVVCFYRRDGRAAVPASFRHLFEGLPHAPPSNNPSDDIREHISVAISHSSSTLRRDLTAAGVSFLLPFATADDGSSPLFTHAQRPPHHVEGQQVVRGLDSLLLVKGPSHVHGVYDLLLNQPGLLSSSDVPLLCARFPFQHASIIPLHVTSRGKTSAATYKLEVTGCILPPTLHALVHAMQAEAAASAAAADMTIVLEPWHGCTRLNVCGWDCDVALDDAQLHAPEELDVLKRHVHEIKWTRAYGYHVVLNK</sequence>
<dbReference type="AlphaFoldDB" id="A0A485LGL5"/>
<feature type="region of interest" description="Disordered" evidence="5">
    <location>
        <begin position="120"/>
        <end position="140"/>
    </location>
</feature>
<evidence type="ECO:0000256" key="2">
    <source>
        <dbReference type="ARBA" id="ARBA00022473"/>
    </source>
</evidence>
<evidence type="ECO:0000313" key="6">
    <source>
        <dbReference type="EMBL" id="KAF0688057.1"/>
    </source>
</evidence>
<protein>
    <submittedName>
        <fullName evidence="7">Aste57867_20281 protein</fullName>
    </submittedName>
</protein>
<dbReference type="EMBL" id="VJMH01006770">
    <property type="protein sequence ID" value="KAF0688057.1"/>
    <property type="molecule type" value="Genomic_DNA"/>
</dbReference>
<evidence type="ECO:0000313" key="8">
    <source>
        <dbReference type="Proteomes" id="UP000332933"/>
    </source>
</evidence>
<dbReference type="GO" id="GO:0005634">
    <property type="term" value="C:nucleus"/>
    <property type="evidence" value="ECO:0007669"/>
    <property type="project" value="UniProtKB-SubCell"/>
</dbReference>
<dbReference type="Proteomes" id="UP000332933">
    <property type="component" value="Unassembled WGS sequence"/>
</dbReference>
<reference evidence="6" key="2">
    <citation type="submission" date="2019-06" db="EMBL/GenBank/DDBJ databases">
        <title>Genomics analysis of Aphanomyces spp. identifies a new class of oomycete effector associated with host adaptation.</title>
        <authorList>
            <person name="Gaulin E."/>
        </authorList>
    </citation>
    <scope>NUCLEOTIDE SEQUENCE</scope>
    <source>
        <strain evidence="6">CBS 578.67</strain>
    </source>
</reference>
<evidence type="ECO:0000313" key="7">
    <source>
        <dbReference type="EMBL" id="VFT96971.1"/>
    </source>
</evidence>
<organism evidence="7 8">
    <name type="scientific">Aphanomyces stellatus</name>
    <dbReference type="NCBI Taxonomy" id="120398"/>
    <lineage>
        <taxon>Eukaryota</taxon>
        <taxon>Sar</taxon>
        <taxon>Stramenopiles</taxon>
        <taxon>Oomycota</taxon>
        <taxon>Saprolegniomycetes</taxon>
        <taxon>Saprolegniales</taxon>
        <taxon>Verrucalvaceae</taxon>
        <taxon>Aphanomyces</taxon>
    </lineage>
</organism>
<dbReference type="PANTHER" id="PTHR12972:SF0">
    <property type="entry name" value="PROTEIN DOWNSTREAM NEIGHBOR OF SON"/>
    <property type="match status" value="1"/>
</dbReference>
<keyword evidence="3" id="KW-0539">Nucleus</keyword>
<reference evidence="7 8" key="1">
    <citation type="submission" date="2019-03" db="EMBL/GenBank/DDBJ databases">
        <authorList>
            <person name="Gaulin E."/>
            <person name="Dumas B."/>
        </authorList>
    </citation>
    <scope>NUCLEOTIDE SEQUENCE [LARGE SCALE GENOMIC DNA]</scope>
    <source>
        <strain evidence="7">CBS 568.67</strain>
    </source>
</reference>
<accession>A0A485LGL5</accession>
<dbReference type="OrthoDB" id="534063at2759"/>
<comment type="similarity">
    <text evidence="4">Belongs to the DONSON family.</text>
</comment>
<feature type="region of interest" description="Disordered" evidence="5">
    <location>
        <begin position="1"/>
        <end position="58"/>
    </location>
</feature>
<dbReference type="GO" id="GO:0033260">
    <property type="term" value="P:nuclear DNA replication"/>
    <property type="evidence" value="ECO:0007669"/>
    <property type="project" value="TreeGrafter"/>
</dbReference>
<feature type="compositionally biased region" description="Polar residues" evidence="5">
    <location>
        <begin position="23"/>
        <end position="34"/>
    </location>
</feature>
<name>A0A485LGL5_9STRA</name>
<proteinExistence type="inferred from homology"/>
<dbReference type="EMBL" id="CAADRA010006793">
    <property type="protein sequence ID" value="VFT96971.1"/>
    <property type="molecule type" value="Genomic_DNA"/>
</dbReference>
<dbReference type="PANTHER" id="PTHR12972">
    <property type="entry name" value="DOWNSTREAM NEIGHBOR OF SON"/>
    <property type="match status" value="1"/>
</dbReference>
<comment type="subcellular location">
    <subcellularLocation>
        <location evidence="1">Nucleus</location>
    </subcellularLocation>
</comment>